<accession>T0F3Q5</accession>
<organism evidence="1 2">
    <name type="scientific">Leptospira broomii serovar Hurstbridge str. 5399</name>
    <dbReference type="NCBI Taxonomy" id="1049789"/>
    <lineage>
        <taxon>Bacteria</taxon>
        <taxon>Pseudomonadati</taxon>
        <taxon>Spirochaetota</taxon>
        <taxon>Spirochaetia</taxon>
        <taxon>Leptospirales</taxon>
        <taxon>Leptospiraceae</taxon>
        <taxon>Leptospira</taxon>
    </lineage>
</organism>
<reference evidence="1" key="1">
    <citation type="submission" date="2013-05" db="EMBL/GenBank/DDBJ databases">
        <authorList>
            <person name="Harkins D.M."/>
            <person name="Durkin A.S."/>
            <person name="Brinkac L.M."/>
            <person name="Haft D.H."/>
            <person name="Selengut J.D."/>
            <person name="Sanka R."/>
            <person name="DePew J."/>
            <person name="Purushe J."/>
            <person name="Hartskeerl R.A."/>
            <person name="Ahmed A."/>
            <person name="van der Linden H."/>
            <person name="Goris M.G.A."/>
            <person name="Vinetz J.M."/>
            <person name="Sutton G.G."/>
            <person name="Nierman W.C."/>
            <person name="Fouts D.E."/>
        </authorList>
    </citation>
    <scope>NUCLEOTIDE SEQUENCE [LARGE SCALE GENOMIC DNA]</scope>
    <source>
        <strain evidence="1">5399</strain>
    </source>
</reference>
<sequence>MLSVFNGDFEKCSVFPNTFLTHFSKNSHGESLDFCSRLTADHSPLA</sequence>
<evidence type="ECO:0000313" key="2">
    <source>
        <dbReference type="Proteomes" id="UP000015454"/>
    </source>
</evidence>
<gene>
    <name evidence="1" type="ORF">LEP1GSC050_2780</name>
</gene>
<comment type="caution">
    <text evidence="1">The sequence shown here is derived from an EMBL/GenBank/DDBJ whole genome shotgun (WGS) entry which is preliminary data.</text>
</comment>
<evidence type="ECO:0000313" key="1">
    <source>
        <dbReference type="EMBL" id="EQA45740.1"/>
    </source>
</evidence>
<proteinExistence type="predicted"/>
<dbReference type="EMBL" id="AHMO02000008">
    <property type="protein sequence ID" value="EQA45740.1"/>
    <property type="molecule type" value="Genomic_DNA"/>
</dbReference>
<protein>
    <submittedName>
        <fullName evidence="1">Uncharacterized protein</fullName>
    </submittedName>
</protein>
<keyword evidence="2" id="KW-1185">Reference proteome</keyword>
<dbReference type="AlphaFoldDB" id="T0F3Q5"/>
<name>T0F3Q5_9LEPT</name>
<dbReference type="Proteomes" id="UP000015454">
    <property type="component" value="Unassembled WGS sequence"/>
</dbReference>